<organism evidence="8 9">
    <name type="scientific">Umbra pygmaea</name>
    <name type="common">Eastern mudminnow</name>
    <dbReference type="NCBI Taxonomy" id="75934"/>
    <lineage>
        <taxon>Eukaryota</taxon>
        <taxon>Metazoa</taxon>
        <taxon>Chordata</taxon>
        <taxon>Craniata</taxon>
        <taxon>Vertebrata</taxon>
        <taxon>Euteleostomi</taxon>
        <taxon>Actinopterygii</taxon>
        <taxon>Neopterygii</taxon>
        <taxon>Teleostei</taxon>
        <taxon>Protacanthopterygii</taxon>
        <taxon>Esociformes</taxon>
        <taxon>Umbridae</taxon>
        <taxon>Umbra</taxon>
    </lineage>
</organism>
<evidence type="ECO:0000256" key="4">
    <source>
        <dbReference type="ARBA" id="ARBA00023136"/>
    </source>
</evidence>
<keyword evidence="4 6" id="KW-0472">Membrane</keyword>
<dbReference type="GO" id="GO:0005637">
    <property type="term" value="C:nuclear inner membrane"/>
    <property type="evidence" value="ECO:0007669"/>
    <property type="project" value="UniProtKB-SubCell"/>
</dbReference>
<evidence type="ECO:0000256" key="3">
    <source>
        <dbReference type="ARBA" id="ARBA00022989"/>
    </source>
</evidence>
<keyword evidence="2 6" id="KW-0812">Transmembrane</keyword>
<evidence type="ECO:0000313" key="8">
    <source>
        <dbReference type="EMBL" id="KAL0979787.1"/>
    </source>
</evidence>
<feature type="domain" description="SUN" evidence="7">
    <location>
        <begin position="251"/>
        <end position="409"/>
    </location>
</feature>
<evidence type="ECO:0000313" key="9">
    <source>
        <dbReference type="Proteomes" id="UP001557470"/>
    </source>
</evidence>
<comment type="subcellular location">
    <subcellularLocation>
        <location evidence="1">Nucleus inner membrane</location>
    </subcellularLocation>
</comment>
<dbReference type="PANTHER" id="PTHR12911:SF22">
    <property type="entry name" value="SUN DOMAIN-CONTAINING PROTEIN 2"/>
    <property type="match status" value="1"/>
</dbReference>
<accession>A0ABD0XDF5</accession>
<sequence length="413" mass="45604">MARRSPRLTLQGHQHCSEDGNKHSFSYRETPVRNVFNKRNKGMNFNLGSSSQANGNGLAAPTPIHNRSSCYTASTAPLVTDSSYSRVRSLWARSSSIHSSLFHSQSVEMANKAAVLLITFFVSCCIFTLVWFILPSLPNFTSRPPAISCPSLNMRLQSDLKHAKKGLDSVEELHDDKNHFGQRITALEDRISMLQQQIQSGPAQSPTTHLTPDIDEAMPKGPQPDIVKEPVRACGSPLVDRMPDFALESLGASIVSKRSEKYYTRCWSSLGIPFWCPSASPQTLIQGHPLLAGRCWPFQGAQATLVVALSQPTRITHITLEHLPVSQAPSGNINSAPKDFSLYGLSSQSGERTFLGTFEYNKNAEPTQTFQLPNPTNSGHSHVEIHILSNWGHQEYTCVYRVRVHGHTASSSN</sequence>
<proteinExistence type="predicted"/>
<comment type="caution">
    <text evidence="8">The sequence shown here is derived from an EMBL/GenBank/DDBJ whole genome shotgun (WGS) entry which is preliminary data.</text>
</comment>
<evidence type="ECO:0000256" key="6">
    <source>
        <dbReference type="SAM" id="Phobius"/>
    </source>
</evidence>
<evidence type="ECO:0000256" key="2">
    <source>
        <dbReference type="ARBA" id="ARBA00022692"/>
    </source>
</evidence>
<feature type="region of interest" description="Disordered" evidence="5">
    <location>
        <begin position="1"/>
        <end position="24"/>
    </location>
</feature>
<dbReference type="Pfam" id="PF07738">
    <property type="entry name" value="Sad1_UNC"/>
    <property type="match status" value="1"/>
</dbReference>
<dbReference type="PANTHER" id="PTHR12911">
    <property type="entry name" value="SAD1/UNC-84-LIKE PROTEIN-RELATED"/>
    <property type="match status" value="1"/>
</dbReference>
<reference evidence="8 9" key="1">
    <citation type="submission" date="2024-06" db="EMBL/GenBank/DDBJ databases">
        <authorList>
            <person name="Pan Q."/>
            <person name="Wen M."/>
            <person name="Jouanno E."/>
            <person name="Zahm M."/>
            <person name="Klopp C."/>
            <person name="Cabau C."/>
            <person name="Louis A."/>
            <person name="Berthelot C."/>
            <person name="Parey E."/>
            <person name="Roest Crollius H."/>
            <person name="Montfort J."/>
            <person name="Robinson-Rechavi M."/>
            <person name="Bouchez O."/>
            <person name="Lampietro C."/>
            <person name="Lopez Roques C."/>
            <person name="Donnadieu C."/>
            <person name="Postlethwait J."/>
            <person name="Bobe J."/>
            <person name="Verreycken H."/>
            <person name="Guiguen Y."/>
        </authorList>
    </citation>
    <scope>NUCLEOTIDE SEQUENCE [LARGE SCALE GENOMIC DNA]</scope>
    <source>
        <strain evidence="8">Up_M1</strain>
        <tissue evidence="8">Testis</tissue>
    </source>
</reference>
<protein>
    <recommendedName>
        <fullName evidence="7">SUN domain-containing protein</fullName>
    </recommendedName>
</protein>
<dbReference type="InterPro" id="IPR045119">
    <property type="entry name" value="SUN1-5"/>
</dbReference>
<dbReference type="EMBL" id="JAGEUA010000005">
    <property type="protein sequence ID" value="KAL0979787.1"/>
    <property type="molecule type" value="Genomic_DNA"/>
</dbReference>
<keyword evidence="3 6" id="KW-1133">Transmembrane helix</keyword>
<dbReference type="PROSITE" id="PS51469">
    <property type="entry name" value="SUN"/>
    <property type="match status" value="1"/>
</dbReference>
<keyword evidence="9" id="KW-1185">Reference proteome</keyword>
<feature type="transmembrane region" description="Helical" evidence="6">
    <location>
        <begin position="113"/>
        <end position="134"/>
    </location>
</feature>
<dbReference type="AlphaFoldDB" id="A0ABD0XDF5"/>
<dbReference type="Proteomes" id="UP001557470">
    <property type="component" value="Unassembled WGS sequence"/>
</dbReference>
<dbReference type="InterPro" id="IPR012919">
    <property type="entry name" value="SUN_dom"/>
</dbReference>
<evidence type="ECO:0000256" key="5">
    <source>
        <dbReference type="SAM" id="MobiDB-lite"/>
    </source>
</evidence>
<evidence type="ECO:0000256" key="1">
    <source>
        <dbReference type="ARBA" id="ARBA00004540"/>
    </source>
</evidence>
<dbReference type="Gene3D" id="2.60.120.260">
    <property type="entry name" value="Galactose-binding domain-like"/>
    <property type="match status" value="1"/>
</dbReference>
<gene>
    <name evidence="8" type="ORF">UPYG_G00189680</name>
</gene>
<evidence type="ECO:0000259" key="7">
    <source>
        <dbReference type="PROSITE" id="PS51469"/>
    </source>
</evidence>
<name>A0ABD0XDF5_UMBPY</name>